<dbReference type="InterPro" id="IPR008844">
    <property type="entry name" value="Spore_GerAC-like"/>
</dbReference>
<accession>A0A7W5C3E8</accession>
<organism evidence="10 11">
    <name type="scientific">Paenibacillus endophyticus</name>
    <dbReference type="NCBI Taxonomy" id="1294268"/>
    <lineage>
        <taxon>Bacteria</taxon>
        <taxon>Bacillati</taxon>
        <taxon>Bacillota</taxon>
        <taxon>Bacilli</taxon>
        <taxon>Bacillales</taxon>
        <taxon>Paenibacillaceae</taxon>
        <taxon>Paenibacillus</taxon>
    </lineage>
</organism>
<dbReference type="NCBIfam" id="TIGR02887">
    <property type="entry name" value="spore_ger_x_C"/>
    <property type="match status" value="1"/>
</dbReference>
<dbReference type="InterPro" id="IPR038501">
    <property type="entry name" value="Spore_GerAC_C_sf"/>
</dbReference>
<comment type="subcellular location">
    <subcellularLocation>
        <location evidence="1">Membrane</location>
        <topology evidence="1">Lipid-anchor</topology>
    </subcellularLocation>
</comment>
<feature type="domain" description="Spore germination GerAC-like C-terminal" evidence="8">
    <location>
        <begin position="226"/>
        <end position="381"/>
    </location>
</feature>
<keyword evidence="3" id="KW-0309">Germination</keyword>
<evidence type="ECO:0000259" key="8">
    <source>
        <dbReference type="Pfam" id="PF05504"/>
    </source>
</evidence>
<evidence type="ECO:0000256" key="4">
    <source>
        <dbReference type="ARBA" id="ARBA00022729"/>
    </source>
</evidence>
<dbReference type="PANTHER" id="PTHR35789">
    <property type="entry name" value="SPORE GERMINATION PROTEIN B3"/>
    <property type="match status" value="1"/>
</dbReference>
<dbReference type="Gene3D" id="3.30.300.210">
    <property type="entry name" value="Nutrient germinant receptor protein C, domain 3"/>
    <property type="match status" value="1"/>
</dbReference>
<evidence type="ECO:0000256" key="6">
    <source>
        <dbReference type="ARBA" id="ARBA00023139"/>
    </source>
</evidence>
<comment type="similarity">
    <text evidence="2">Belongs to the GerABKC lipoprotein family.</text>
</comment>
<evidence type="ECO:0000256" key="3">
    <source>
        <dbReference type="ARBA" id="ARBA00022544"/>
    </source>
</evidence>
<keyword evidence="5" id="KW-0472">Membrane</keyword>
<dbReference type="PROSITE" id="PS51257">
    <property type="entry name" value="PROKAR_LIPOPROTEIN"/>
    <property type="match status" value="1"/>
</dbReference>
<keyword evidence="4" id="KW-0732">Signal</keyword>
<dbReference type="GO" id="GO:0009847">
    <property type="term" value="P:spore germination"/>
    <property type="evidence" value="ECO:0007669"/>
    <property type="project" value="InterPro"/>
</dbReference>
<dbReference type="Proteomes" id="UP000518605">
    <property type="component" value="Unassembled WGS sequence"/>
</dbReference>
<evidence type="ECO:0000256" key="2">
    <source>
        <dbReference type="ARBA" id="ARBA00007886"/>
    </source>
</evidence>
<dbReference type="EMBL" id="JACHXW010000001">
    <property type="protein sequence ID" value="MBB3150000.1"/>
    <property type="molecule type" value="Genomic_DNA"/>
</dbReference>
<evidence type="ECO:0000313" key="10">
    <source>
        <dbReference type="EMBL" id="MBB3150000.1"/>
    </source>
</evidence>
<dbReference type="InterPro" id="IPR057336">
    <property type="entry name" value="GerAC_N"/>
</dbReference>
<feature type="domain" description="Spore germination protein N-terminal" evidence="9">
    <location>
        <begin position="33"/>
        <end position="206"/>
    </location>
</feature>
<comment type="caution">
    <text evidence="10">The sequence shown here is derived from an EMBL/GenBank/DDBJ whole genome shotgun (WGS) entry which is preliminary data.</text>
</comment>
<gene>
    <name evidence="10" type="ORF">FHS16_000032</name>
</gene>
<keyword evidence="7" id="KW-0449">Lipoprotein</keyword>
<dbReference type="Pfam" id="PF25198">
    <property type="entry name" value="Spore_GerAC_N"/>
    <property type="match status" value="1"/>
</dbReference>
<reference evidence="10 11" key="1">
    <citation type="submission" date="2020-08" db="EMBL/GenBank/DDBJ databases">
        <title>Genomic Encyclopedia of Type Strains, Phase III (KMG-III): the genomes of soil and plant-associated and newly described type strains.</title>
        <authorList>
            <person name="Whitman W."/>
        </authorList>
    </citation>
    <scope>NUCLEOTIDE SEQUENCE [LARGE SCALE GENOMIC DNA]</scope>
    <source>
        <strain evidence="10 11">CECT 8234</strain>
    </source>
</reference>
<dbReference type="Pfam" id="PF05504">
    <property type="entry name" value="Spore_GerAC"/>
    <property type="match status" value="1"/>
</dbReference>
<evidence type="ECO:0000256" key="5">
    <source>
        <dbReference type="ARBA" id="ARBA00023136"/>
    </source>
</evidence>
<evidence type="ECO:0000256" key="7">
    <source>
        <dbReference type="ARBA" id="ARBA00023288"/>
    </source>
</evidence>
<name>A0A7W5C3E8_9BACL</name>
<sequence>MLSRWMMLRRQRAKRTALLGVLLSSFLLQGCWDEINLEDMSYISSLGIDFKEGHYEVYAQMIKFGLIAKTESIQPDPNPVWIGKGKGDSILLALNDLTKAGQAILSLEHLKSVIVQERAMTHMEDIMDGLNRQRASRYTSILFGTKSPIDDLFTTDTFFDQSPLNSIMYMPAPLNVQRSFIRPHALQLAVQSLNEPAMTTTVPSLSANKDYWKRKKQPLKIQFIDGVFVYREFRYIGFMPEPEAEGLRWINPEFEHFLFGVKVNNGTATVTVTSSKAKINVTFKNGVPHFILAVKMGGDMSEMQVGVAQSQVETAVAEKTQQQLLETYRKGQAKGMDVFGLEHHLYRYHNAYWKQHCKGENWMPKEEQVEFKTTFQLIHSGNFELNSDT</sequence>
<proteinExistence type="inferred from homology"/>
<dbReference type="InterPro" id="IPR046953">
    <property type="entry name" value="Spore_GerAC-like_C"/>
</dbReference>
<protein>
    <submittedName>
        <fullName evidence="10">Ger(X)C family germination protein</fullName>
    </submittedName>
</protein>
<dbReference type="GO" id="GO:0016020">
    <property type="term" value="C:membrane"/>
    <property type="evidence" value="ECO:0007669"/>
    <property type="project" value="UniProtKB-SubCell"/>
</dbReference>
<evidence type="ECO:0000313" key="11">
    <source>
        <dbReference type="Proteomes" id="UP000518605"/>
    </source>
</evidence>
<keyword evidence="6" id="KW-0564">Palmitate</keyword>
<keyword evidence="11" id="KW-1185">Reference proteome</keyword>
<dbReference type="AlphaFoldDB" id="A0A7W5C3E8"/>
<evidence type="ECO:0000256" key="1">
    <source>
        <dbReference type="ARBA" id="ARBA00004635"/>
    </source>
</evidence>
<dbReference type="PANTHER" id="PTHR35789:SF1">
    <property type="entry name" value="SPORE GERMINATION PROTEIN B3"/>
    <property type="match status" value="1"/>
</dbReference>
<evidence type="ECO:0000259" key="9">
    <source>
        <dbReference type="Pfam" id="PF25198"/>
    </source>
</evidence>
<dbReference type="RefSeq" id="WP_183557180.1">
    <property type="nucleotide sequence ID" value="NZ_CBCSLB010000001.1"/>
</dbReference>